<dbReference type="InterPro" id="IPR013785">
    <property type="entry name" value="Aldolase_TIM"/>
</dbReference>
<keyword evidence="12" id="KW-0670">Pyruvate</keyword>
<keyword evidence="7 10" id="KW-0560">Oxidoreductase</keyword>
<evidence type="ECO:0000256" key="6">
    <source>
        <dbReference type="ARBA" id="ARBA00022723"/>
    </source>
</evidence>
<dbReference type="PANTHER" id="PTHR30352">
    <property type="entry name" value="PYRUVATE FORMATE-LYASE-ACTIVATING ENZYME"/>
    <property type="match status" value="1"/>
</dbReference>
<evidence type="ECO:0000256" key="3">
    <source>
        <dbReference type="ARBA" id="ARBA00021356"/>
    </source>
</evidence>
<evidence type="ECO:0000259" key="11">
    <source>
        <dbReference type="PROSITE" id="PS51918"/>
    </source>
</evidence>
<dbReference type="SFLD" id="SFLDG01066">
    <property type="entry name" value="organic_radical-activating_enz"/>
    <property type="match status" value="1"/>
</dbReference>
<keyword evidence="9 10" id="KW-0411">Iron-sulfur</keyword>
<dbReference type="InterPro" id="IPR034457">
    <property type="entry name" value="Organic_radical-activating"/>
</dbReference>
<dbReference type="SUPFAM" id="SSF102114">
    <property type="entry name" value="Radical SAM enzymes"/>
    <property type="match status" value="1"/>
</dbReference>
<dbReference type="InterPro" id="IPR001989">
    <property type="entry name" value="Radical_activat_CS"/>
</dbReference>
<keyword evidence="10" id="KW-0963">Cytoplasm</keyword>
<keyword evidence="5 10" id="KW-0949">S-adenosyl-L-methionine</keyword>
<evidence type="ECO:0000256" key="10">
    <source>
        <dbReference type="RuleBase" id="RU362053"/>
    </source>
</evidence>
<dbReference type="SFLD" id="SFLDS00029">
    <property type="entry name" value="Radical_SAM"/>
    <property type="match status" value="1"/>
</dbReference>
<evidence type="ECO:0000256" key="4">
    <source>
        <dbReference type="ARBA" id="ARBA00022485"/>
    </source>
</evidence>
<keyword evidence="4 10" id="KW-0004">4Fe-4S</keyword>
<comment type="function">
    <text evidence="1 10">Activation of pyruvate formate-lyase under anaerobic conditions by generation of an organic free radical, using S-adenosylmethionine and reduced flavodoxin as cosubstrates to produce 5'-deoxy-adenosine.</text>
</comment>
<gene>
    <name evidence="12" type="primary">act</name>
    <name evidence="12" type="ORF">BUFA31_04080</name>
</gene>
<keyword evidence="13" id="KW-1185">Reference proteome</keyword>
<dbReference type="Gene3D" id="3.20.20.70">
    <property type="entry name" value="Aldolase class I"/>
    <property type="match status" value="1"/>
</dbReference>
<protein>
    <recommendedName>
        <fullName evidence="3 10">Pyruvate formate-lyase-activating enzyme</fullName>
        <ecNumber evidence="10">1.97.1.4</ecNumber>
    </recommendedName>
</protein>
<evidence type="ECO:0000313" key="12">
    <source>
        <dbReference type="EMBL" id="GFO87244.1"/>
    </source>
</evidence>
<evidence type="ECO:0000256" key="9">
    <source>
        <dbReference type="ARBA" id="ARBA00023014"/>
    </source>
</evidence>
<evidence type="ECO:0000313" key="13">
    <source>
        <dbReference type="Proteomes" id="UP000620147"/>
    </source>
</evidence>
<dbReference type="InterPro" id="IPR058240">
    <property type="entry name" value="rSAM_sf"/>
</dbReference>
<dbReference type="Pfam" id="PF04055">
    <property type="entry name" value="Radical_SAM"/>
    <property type="match status" value="1"/>
</dbReference>
<dbReference type="InterPro" id="IPR012838">
    <property type="entry name" value="PFL1_activating"/>
</dbReference>
<dbReference type="CDD" id="cd01335">
    <property type="entry name" value="Radical_SAM"/>
    <property type="match status" value="1"/>
</dbReference>
<dbReference type="InterPro" id="IPR007197">
    <property type="entry name" value="rSAM"/>
</dbReference>
<reference evidence="12 13" key="1">
    <citation type="submission" date="2020-06" db="EMBL/GenBank/DDBJ databases">
        <title>Characterization of fructooligosaccharide metabolism and fructooligosaccharide-degrading enzymes in human commensal butyrate producers.</title>
        <authorList>
            <person name="Tanno H."/>
            <person name="Fujii T."/>
            <person name="Hirano K."/>
            <person name="Maeno S."/>
            <person name="Tonozuka T."/>
            <person name="Sakamoto M."/>
            <person name="Ohkuma M."/>
            <person name="Tochio T."/>
            <person name="Endo A."/>
        </authorList>
    </citation>
    <scope>NUCLEOTIDE SEQUENCE [LARGE SCALE GENOMIC DNA]</scope>
    <source>
        <strain evidence="12 13">JCM 31056</strain>
    </source>
</reference>
<dbReference type="Proteomes" id="UP000620147">
    <property type="component" value="Unassembled WGS sequence"/>
</dbReference>
<evidence type="ECO:0000256" key="2">
    <source>
        <dbReference type="ARBA" id="ARBA00009777"/>
    </source>
</evidence>
<comment type="similarity">
    <text evidence="2 10">Belongs to the organic radical-activating enzymes family.</text>
</comment>
<keyword evidence="6 10" id="KW-0479">Metal-binding</keyword>
<dbReference type="EMBL" id="BLYJ01000003">
    <property type="protein sequence ID" value="GFO87244.1"/>
    <property type="molecule type" value="Genomic_DNA"/>
</dbReference>
<comment type="catalytic activity">
    <reaction evidence="10">
        <text>glycyl-[formate C-acetyltransferase] + reduced [flavodoxin] + S-adenosyl-L-methionine = glycin-2-yl radical-[formate C-acetyltransferase] + semiquinone [flavodoxin] + 5'-deoxyadenosine + L-methionine + H(+)</text>
        <dbReference type="Rhea" id="RHEA:19225"/>
        <dbReference type="Rhea" id="RHEA-COMP:10622"/>
        <dbReference type="Rhea" id="RHEA-COMP:12190"/>
        <dbReference type="Rhea" id="RHEA-COMP:12191"/>
        <dbReference type="Rhea" id="RHEA-COMP:14480"/>
        <dbReference type="ChEBI" id="CHEBI:15378"/>
        <dbReference type="ChEBI" id="CHEBI:17319"/>
        <dbReference type="ChEBI" id="CHEBI:29947"/>
        <dbReference type="ChEBI" id="CHEBI:32722"/>
        <dbReference type="ChEBI" id="CHEBI:57618"/>
        <dbReference type="ChEBI" id="CHEBI:57844"/>
        <dbReference type="ChEBI" id="CHEBI:59789"/>
        <dbReference type="ChEBI" id="CHEBI:140311"/>
        <dbReference type="EC" id="1.97.1.4"/>
    </reaction>
</comment>
<dbReference type="PANTHER" id="PTHR30352:SF5">
    <property type="entry name" value="PYRUVATE FORMATE-LYASE 1-ACTIVATING ENZYME"/>
    <property type="match status" value="1"/>
</dbReference>
<dbReference type="RefSeq" id="WP_118645964.1">
    <property type="nucleotide sequence ID" value="NZ_BLYJ01000003.1"/>
</dbReference>
<dbReference type="NCBIfam" id="TIGR02493">
    <property type="entry name" value="PFLA"/>
    <property type="match status" value="1"/>
</dbReference>
<comment type="caution">
    <text evidence="12">The sequence shown here is derived from an EMBL/GenBank/DDBJ whole genome shotgun (WGS) entry which is preliminary data.</text>
</comment>
<evidence type="ECO:0000256" key="7">
    <source>
        <dbReference type="ARBA" id="ARBA00023002"/>
    </source>
</evidence>
<organism evidence="12 13">
    <name type="scientific">Butyricicoccus faecihominis</name>
    <dbReference type="NCBI Taxonomy" id="1712515"/>
    <lineage>
        <taxon>Bacteria</taxon>
        <taxon>Bacillati</taxon>
        <taxon>Bacillota</taxon>
        <taxon>Clostridia</taxon>
        <taxon>Eubacteriales</taxon>
        <taxon>Butyricicoccaceae</taxon>
        <taxon>Butyricicoccus</taxon>
    </lineage>
</organism>
<sequence length="232" mass="26174">MTGNIHSIQSLGAVDGPGVRYVVFMQGCPLRCVYCHNPDTWLTEGGTPTDVDELVRKALRFRPYWKNGGGVTVTGGEPLLQAEFVEEFFAKLHEHGVHTALDTSGVGNLSKAEKVLAHTDLVLCDLKFLTKADYLKNCRADFDQIERFLQLTAMKNVPLWIRHVVVPGLTDGMDHLRRVKAKAESYPNFEKLEFLPFHKLCMEKYERLGLEFPLKDTPAMNPDALKTMVEQL</sequence>
<dbReference type="PROSITE" id="PS01087">
    <property type="entry name" value="RADICAL_ACTIVATING"/>
    <property type="match status" value="1"/>
</dbReference>
<evidence type="ECO:0000256" key="8">
    <source>
        <dbReference type="ARBA" id="ARBA00023004"/>
    </source>
</evidence>
<accession>A0ABQ1DWZ1</accession>
<dbReference type="PROSITE" id="PS51918">
    <property type="entry name" value="RADICAL_SAM"/>
    <property type="match status" value="1"/>
</dbReference>
<name>A0ABQ1DWZ1_9FIRM</name>
<proteinExistence type="inferred from homology"/>
<evidence type="ECO:0000256" key="5">
    <source>
        <dbReference type="ARBA" id="ARBA00022691"/>
    </source>
</evidence>
<evidence type="ECO:0000256" key="1">
    <source>
        <dbReference type="ARBA" id="ARBA00003141"/>
    </source>
</evidence>
<dbReference type="EC" id="1.97.1.4" evidence="10"/>
<keyword evidence="8 10" id="KW-0408">Iron</keyword>
<comment type="subcellular location">
    <subcellularLocation>
        <location evidence="10">Cytoplasm</location>
    </subcellularLocation>
</comment>
<feature type="domain" description="Radical SAM core" evidence="11">
    <location>
        <begin position="14"/>
        <end position="232"/>
    </location>
</feature>
<comment type="cofactor">
    <cofactor evidence="10">
        <name>[4Fe-4S] cluster</name>
        <dbReference type="ChEBI" id="CHEBI:49883"/>
    </cofactor>
    <text evidence="10">Binds 1 [4Fe-4S] cluster. The cluster is coordinated with 3 cysteines and an exchangeable S-adenosyl-L-methionine.</text>
</comment>